<evidence type="ECO:0000313" key="2">
    <source>
        <dbReference type="EMBL" id="ATF92086.1"/>
    </source>
</evidence>
<protein>
    <submittedName>
        <fullName evidence="2">Uncharacterized protein</fullName>
    </submittedName>
</protein>
<name>A0A291DWT1_9ENTR</name>
<feature type="chain" id="PRO_5036314924" evidence="1">
    <location>
        <begin position="23"/>
        <end position="179"/>
    </location>
</feature>
<reference evidence="3 5" key="2">
    <citation type="submission" date="2018-06" db="EMBL/GenBank/DDBJ databases">
        <authorList>
            <consortium name="Pathogen Informatics"/>
            <person name="Doyle S."/>
        </authorList>
    </citation>
    <scope>NUCLEOTIDE SEQUENCE [LARGE SCALE GENOMIC DNA]</scope>
    <source>
        <strain evidence="3 5">NCTC12120</strain>
    </source>
</reference>
<sequence>MTYKNSFSLIASGLLFAFNVFAAPVFQGTPVITHADVVVKQDSQIYMNATWIDLKLPENSDELIGKRFFQLEVGSTDANNKISLAGGNETIIQSDGTVYSAQAQRDGTRLVGIVDEAYKNRITADTAYLPAAANKSADAAALLFSGKSDYTFNINGADITQNVTPGEYVFSFVAQAYTE</sequence>
<evidence type="ECO:0000313" key="5">
    <source>
        <dbReference type="Proteomes" id="UP000251197"/>
    </source>
</evidence>
<dbReference type="RefSeq" id="WP_061278831.1">
    <property type="nucleotide sequence ID" value="NZ_CP023525.1"/>
</dbReference>
<proteinExistence type="predicted"/>
<reference evidence="2 4" key="1">
    <citation type="submission" date="2017-09" db="EMBL/GenBank/DDBJ databases">
        <title>FDA dAtabase for Regulatory Grade micrObial Sequences (FDA-ARGOS): Supporting development and validation of Infectious Disease Dx tests.</title>
        <authorList>
            <person name="Minogue T."/>
            <person name="Wolcott M."/>
            <person name="Wasieloski L."/>
            <person name="Aguilar W."/>
            <person name="Moore D."/>
            <person name="Tallon L."/>
            <person name="Sadzewicz L."/>
            <person name="Ott S."/>
            <person name="Zhao X."/>
            <person name="Nagaraj S."/>
            <person name="Vavikolanu K."/>
            <person name="Aluvathingal J."/>
            <person name="Nadendla S."/>
            <person name="Sichtig H."/>
        </authorList>
    </citation>
    <scope>NUCLEOTIDE SEQUENCE [LARGE SCALE GENOMIC DNA]</scope>
    <source>
        <strain evidence="2 4">FDAARGOS_392</strain>
    </source>
</reference>
<dbReference type="EMBL" id="CP023525">
    <property type="protein sequence ID" value="ATF92086.1"/>
    <property type="molecule type" value="Genomic_DNA"/>
</dbReference>
<evidence type="ECO:0000313" key="3">
    <source>
        <dbReference type="EMBL" id="SQC90739.1"/>
    </source>
</evidence>
<dbReference type="EMBL" id="UAVU01000004">
    <property type="protein sequence ID" value="SQC90739.1"/>
    <property type="molecule type" value="Genomic_DNA"/>
</dbReference>
<gene>
    <name evidence="2" type="ORF">CO704_08315</name>
    <name evidence="3" type="ORF">NCTC12120_03878</name>
</gene>
<organism evidence="2 4">
    <name type="scientific">Cedecea neteri</name>
    <dbReference type="NCBI Taxonomy" id="158822"/>
    <lineage>
        <taxon>Bacteria</taxon>
        <taxon>Pseudomonadati</taxon>
        <taxon>Pseudomonadota</taxon>
        <taxon>Gammaproteobacteria</taxon>
        <taxon>Enterobacterales</taxon>
        <taxon>Enterobacteriaceae</taxon>
        <taxon>Cedecea</taxon>
    </lineage>
</organism>
<evidence type="ECO:0000256" key="1">
    <source>
        <dbReference type="SAM" id="SignalP"/>
    </source>
</evidence>
<accession>A0A291DWT1</accession>
<dbReference type="Proteomes" id="UP000217979">
    <property type="component" value="Chromosome"/>
</dbReference>
<evidence type="ECO:0000313" key="4">
    <source>
        <dbReference type="Proteomes" id="UP000217979"/>
    </source>
</evidence>
<dbReference type="Proteomes" id="UP000251197">
    <property type="component" value="Unassembled WGS sequence"/>
</dbReference>
<feature type="signal peptide" evidence="1">
    <location>
        <begin position="1"/>
        <end position="22"/>
    </location>
</feature>
<keyword evidence="1" id="KW-0732">Signal</keyword>
<dbReference type="AlphaFoldDB" id="A0A291DWT1"/>